<dbReference type="GO" id="GO:0016593">
    <property type="term" value="C:Cdc73/Paf1 complex"/>
    <property type="evidence" value="ECO:0007669"/>
    <property type="project" value="InterPro"/>
</dbReference>
<comment type="subcellular location">
    <subcellularLocation>
        <location evidence="1">Nucleus</location>
    </subcellularLocation>
</comment>
<comment type="caution">
    <text evidence="4">The sequence shown here is derived from an EMBL/GenBank/DDBJ whole genome shotgun (WGS) entry which is preliminary data.</text>
</comment>
<organism evidence="4 5">
    <name type="scientific">Papiliotrema laurentii</name>
    <name type="common">Cryptococcus laurentii</name>
    <dbReference type="NCBI Taxonomy" id="5418"/>
    <lineage>
        <taxon>Eukaryota</taxon>
        <taxon>Fungi</taxon>
        <taxon>Dikarya</taxon>
        <taxon>Basidiomycota</taxon>
        <taxon>Agaricomycotina</taxon>
        <taxon>Tremellomycetes</taxon>
        <taxon>Tremellales</taxon>
        <taxon>Rhynchogastremaceae</taxon>
        <taxon>Papiliotrema</taxon>
    </lineage>
</organism>
<proteinExistence type="inferred from homology"/>
<keyword evidence="3" id="KW-0539">Nucleus</keyword>
<sequence length="403" mass="45573">MSSKKSRLDLLVRVRYLNPIPPPPFPPKLFNVPTDVHRLGEPSYLDHLASSAPLPMLVDAEMGMPLNLNEFTGVWENADSTLNPDVDPARALDPTDALLLAPIRPVTESNGENKSTAEVSWMRNSTLFTRKTGAKKKELARAARSEPLVDASLAAQIMAIDKSFVDLGDTPVEEMRHPDPKKSSLRVVETYDILPDAETWGNAYYLIKFPERPSGSTAAKPSAGASSPRLGQAVLRPVREDDQQLMEYYLPEEEHLERLSEAYEQPISSEQLEELRTLMEEDADDPRIDDMFKYALYDRIRTYEVVSQDLPKKEVLLTIDERPSKRARGAYYKDINMRTSLRKTRVNGQESWDKTRVGFRDAFEDEMDVRRKAAVKVSEPGWVNEQLREIRGTNEAEGLGEAI</sequence>
<protein>
    <submittedName>
        <fullName evidence="4">RNA polymerase II-associated</fullName>
    </submittedName>
</protein>
<evidence type="ECO:0000256" key="1">
    <source>
        <dbReference type="ARBA" id="ARBA00004123"/>
    </source>
</evidence>
<dbReference type="EMBL" id="JAODAN010000001">
    <property type="protein sequence ID" value="KAK1927244.1"/>
    <property type="molecule type" value="Genomic_DNA"/>
</dbReference>
<evidence type="ECO:0000313" key="4">
    <source>
        <dbReference type="EMBL" id="KAK1927244.1"/>
    </source>
</evidence>
<dbReference type="Proteomes" id="UP001182556">
    <property type="component" value="Unassembled WGS sequence"/>
</dbReference>
<dbReference type="PANTHER" id="PTHR23188">
    <property type="entry name" value="RNA POLYMERASE II-ASSOCIATED FACTOR 1 HOMOLOG"/>
    <property type="match status" value="1"/>
</dbReference>
<evidence type="ECO:0000313" key="5">
    <source>
        <dbReference type="Proteomes" id="UP001182556"/>
    </source>
</evidence>
<dbReference type="GO" id="GO:0003682">
    <property type="term" value="F:chromatin binding"/>
    <property type="evidence" value="ECO:0007669"/>
    <property type="project" value="TreeGrafter"/>
</dbReference>
<reference evidence="4" key="1">
    <citation type="submission" date="2023-02" db="EMBL/GenBank/DDBJ databases">
        <title>Identification and recombinant expression of a fungal hydrolase from Papiliotrema laurentii that hydrolyzes apple cutin and clears colloidal polyester polyurethane.</title>
        <authorList>
            <consortium name="DOE Joint Genome Institute"/>
            <person name="Roman V.A."/>
            <person name="Bojanowski C."/>
            <person name="Crable B.R."/>
            <person name="Wagner D.N."/>
            <person name="Hung C.S."/>
            <person name="Nadeau L.J."/>
            <person name="Schratz L."/>
            <person name="Haridas S."/>
            <person name="Pangilinan J."/>
            <person name="Lipzen A."/>
            <person name="Na H."/>
            <person name="Yan M."/>
            <person name="Ng V."/>
            <person name="Grigoriev I.V."/>
            <person name="Spatafora J.W."/>
            <person name="Barlow D."/>
            <person name="Biffinger J."/>
            <person name="Kelley-Loughnane N."/>
            <person name="Varaljay V.A."/>
            <person name="Crookes-Goodson W.J."/>
        </authorList>
    </citation>
    <scope>NUCLEOTIDE SEQUENCE</scope>
    <source>
        <strain evidence="4">5307AH</strain>
    </source>
</reference>
<name>A0AAD9FVZ5_PAPLA</name>
<dbReference type="GO" id="GO:0000993">
    <property type="term" value="F:RNA polymerase II complex binding"/>
    <property type="evidence" value="ECO:0007669"/>
    <property type="project" value="TreeGrafter"/>
</dbReference>
<evidence type="ECO:0000256" key="3">
    <source>
        <dbReference type="ARBA" id="ARBA00023242"/>
    </source>
</evidence>
<dbReference type="PANTHER" id="PTHR23188:SF12">
    <property type="entry name" value="RNA POLYMERASE II-ASSOCIATED FACTOR 1 HOMOLOG"/>
    <property type="match status" value="1"/>
</dbReference>
<dbReference type="Pfam" id="PF03985">
    <property type="entry name" value="Paf1"/>
    <property type="match status" value="1"/>
</dbReference>
<dbReference type="InterPro" id="IPR007133">
    <property type="entry name" value="RNA_pol_II-assoc_Paf1"/>
</dbReference>
<dbReference type="AlphaFoldDB" id="A0AAD9FVZ5"/>
<keyword evidence="5" id="KW-1185">Reference proteome</keyword>
<gene>
    <name evidence="4" type="ORF">DB88DRAFT_20528</name>
</gene>
<evidence type="ECO:0000256" key="2">
    <source>
        <dbReference type="ARBA" id="ARBA00007560"/>
    </source>
</evidence>
<dbReference type="GO" id="GO:0006368">
    <property type="term" value="P:transcription elongation by RNA polymerase II"/>
    <property type="evidence" value="ECO:0007669"/>
    <property type="project" value="InterPro"/>
</dbReference>
<accession>A0AAD9FVZ5</accession>
<comment type="similarity">
    <text evidence="2">Belongs to the PAF1 family.</text>
</comment>